<dbReference type="Gene3D" id="3.30.420.10">
    <property type="entry name" value="Ribonuclease H-like superfamily/Ribonuclease H"/>
    <property type="match status" value="1"/>
</dbReference>
<keyword evidence="7 20" id="KW-0540">Nuclease</keyword>
<evidence type="ECO:0000256" key="7">
    <source>
        <dbReference type="ARBA" id="ARBA00022722"/>
    </source>
</evidence>
<dbReference type="GO" id="GO:0003887">
    <property type="term" value="F:DNA-directed DNA polymerase activity"/>
    <property type="evidence" value="ECO:0007669"/>
    <property type="project" value="UniProtKB-KW"/>
</dbReference>
<evidence type="ECO:0000256" key="20">
    <source>
        <dbReference type="RuleBase" id="RU364087"/>
    </source>
</evidence>
<dbReference type="InterPro" id="IPR013520">
    <property type="entry name" value="Ribonucl_H"/>
</dbReference>
<comment type="catalytic activity">
    <reaction evidence="16 20">
        <text>DNA(n) + a 2'-deoxyribonucleoside 5'-triphosphate = DNA(n+1) + diphosphate</text>
        <dbReference type="Rhea" id="RHEA:22508"/>
        <dbReference type="Rhea" id="RHEA-COMP:17339"/>
        <dbReference type="Rhea" id="RHEA-COMP:17340"/>
        <dbReference type="ChEBI" id="CHEBI:33019"/>
        <dbReference type="ChEBI" id="CHEBI:61560"/>
        <dbReference type="ChEBI" id="CHEBI:173112"/>
        <dbReference type="EC" id="2.7.7.7"/>
    </reaction>
</comment>
<keyword evidence="12 20" id="KW-0239">DNA-directed DNA polymerase</keyword>
<evidence type="ECO:0000256" key="12">
    <source>
        <dbReference type="ARBA" id="ARBA00022932"/>
    </source>
</evidence>
<dbReference type="CDD" id="cd06131">
    <property type="entry name" value="DNA_pol_III_epsilon_Ecoli_like"/>
    <property type="match status" value="1"/>
</dbReference>
<reference evidence="23" key="1">
    <citation type="submission" date="2016-07" db="EMBL/GenBank/DDBJ databases">
        <authorList>
            <person name="Florea S."/>
            <person name="Webb J.S."/>
            <person name="Jaromczyk J."/>
            <person name="Schardl C.L."/>
        </authorList>
    </citation>
    <scope>NUCLEOTIDE SEQUENCE [LARGE SCALE GENOMIC DNA]</scope>
    <source>
        <strain evidence="23">MV-1</strain>
    </source>
</reference>
<comment type="function">
    <text evidence="14 20">DNA polymerase III is a complex, multichain enzyme responsible for most of the replicative synthesis in bacteria. The epsilon subunit contain the editing function and is a proofreading 3'-5' exonuclease.</text>
</comment>
<dbReference type="InterPro" id="IPR036397">
    <property type="entry name" value="RNaseH_sf"/>
</dbReference>
<feature type="binding site" evidence="19">
    <location>
        <position position="7"/>
    </location>
    <ligand>
        <name>a divalent metal cation</name>
        <dbReference type="ChEBI" id="CHEBI:60240"/>
        <label>1</label>
        <note>catalytic</note>
    </ligand>
</feature>
<keyword evidence="13 19" id="KW-0464">Manganese</keyword>
<evidence type="ECO:0000256" key="10">
    <source>
        <dbReference type="ARBA" id="ARBA00022839"/>
    </source>
</evidence>
<dbReference type="Proteomes" id="UP000095347">
    <property type="component" value="Unassembled WGS sequence"/>
</dbReference>
<dbReference type="EC" id="2.7.7.7" evidence="2 20"/>
<evidence type="ECO:0000256" key="2">
    <source>
        <dbReference type="ARBA" id="ARBA00012417"/>
    </source>
</evidence>
<evidence type="ECO:0000256" key="18">
    <source>
        <dbReference type="PIRSR" id="PIRSR606309-2"/>
    </source>
</evidence>
<feature type="binding site" evidence="19">
    <location>
        <position position="155"/>
    </location>
    <ligand>
        <name>a divalent metal cation</name>
        <dbReference type="ChEBI" id="CHEBI:60240"/>
        <label>1</label>
        <note>catalytic</note>
    </ligand>
</feature>
<evidence type="ECO:0000256" key="3">
    <source>
        <dbReference type="ARBA" id="ARBA00020352"/>
    </source>
</evidence>
<name>A0A1E5Q3Y4_9PROT</name>
<feature type="binding site" evidence="18">
    <location>
        <position position="52"/>
    </location>
    <ligand>
        <name>substrate</name>
    </ligand>
</feature>
<dbReference type="STRING" id="28181.BEN30_16550"/>
<dbReference type="GO" id="GO:0045004">
    <property type="term" value="P:DNA replication proofreading"/>
    <property type="evidence" value="ECO:0007669"/>
    <property type="project" value="TreeGrafter"/>
</dbReference>
<evidence type="ECO:0000256" key="8">
    <source>
        <dbReference type="ARBA" id="ARBA00022723"/>
    </source>
</evidence>
<evidence type="ECO:0000313" key="22">
    <source>
        <dbReference type="EMBL" id="OEJ64418.1"/>
    </source>
</evidence>
<dbReference type="NCBIfam" id="TIGR01406">
    <property type="entry name" value="dnaQ_proteo"/>
    <property type="match status" value="1"/>
</dbReference>
<evidence type="ECO:0000256" key="15">
    <source>
        <dbReference type="ARBA" id="ARBA00026073"/>
    </source>
</evidence>
<accession>A0A1E5Q3Y4</accession>
<gene>
    <name evidence="20" type="primary">dnaQ</name>
    <name evidence="22" type="ORF">BEN30_16550</name>
</gene>
<dbReference type="InterPro" id="IPR006054">
    <property type="entry name" value="DnaQ"/>
</dbReference>
<keyword evidence="8 19" id="KW-0479">Metal-binding</keyword>
<evidence type="ECO:0000256" key="17">
    <source>
        <dbReference type="PIRSR" id="PIRSR606309-1"/>
    </source>
</evidence>
<keyword evidence="23" id="KW-1185">Reference proteome</keyword>
<proteinExistence type="predicted"/>
<evidence type="ECO:0000259" key="21">
    <source>
        <dbReference type="SMART" id="SM00479"/>
    </source>
</evidence>
<keyword evidence="11 19" id="KW-0460">Magnesium</keyword>
<comment type="cofactor">
    <cofactor evidence="1 20">
        <name>Mn(2+)</name>
        <dbReference type="ChEBI" id="CHEBI:29035"/>
    </cofactor>
</comment>
<dbReference type="NCBIfam" id="TIGR00573">
    <property type="entry name" value="dnaq"/>
    <property type="match status" value="1"/>
</dbReference>
<keyword evidence="10 20" id="KW-0269">Exonuclease</keyword>
<dbReference type="AlphaFoldDB" id="A0A1E5Q3Y4"/>
<keyword evidence="6 20" id="KW-0235">DNA replication</keyword>
<feature type="binding site" evidence="18">
    <location>
        <position position="9"/>
    </location>
    <ligand>
        <name>substrate</name>
    </ligand>
</feature>
<dbReference type="SMART" id="SM00479">
    <property type="entry name" value="EXOIII"/>
    <property type="match status" value="1"/>
</dbReference>
<dbReference type="NCBIfam" id="NF004316">
    <property type="entry name" value="PRK05711.1"/>
    <property type="match status" value="1"/>
</dbReference>
<sequence>MREIALDTETTGLNPKSGHKVVEIGCVEMLNHIATGEVFHVYINPERDMPEEAFRVHGLSEAFLKDHPVFKKVADDFLAFIGDDPLVIHNAAFDMGFLNWELEQIGKPALDMARTIDTVQMARKKFPGAQANLDALCRRFGIDNSDRDLHGALLDARLLADVYLELMGGRQTGLGLGVEPKAETQDEIKIEKRQLREARTFAPSEDEMTAHALFIAQIEGALWKA</sequence>
<dbReference type="PANTHER" id="PTHR30231:SF41">
    <property type="entry name" value="DNA POLYMERASE III SUBUNIT EPSILON"/>
    <property type="match status" value="1"/>
</dbReference>
<dbReference type="OrthoDB" id="9804290at2"/>
<feature type="domain" description="Exonuclease" evidence="21">
    <location>
        <begin position="2"/>
        <end position="172"/>
    </location>
</feature>
<evidence type="ECO:0000256" key="13">
    <source>
        <dbReference type="ARBA" id="ARBA00023211"/>
    </source>
</evidence>
<dbReference type="RefSeq" id="WP_069959272.1">
    <property type="nucleotide sequence ID" value="NZ_MCGG01000071.1"/>
</dbReference>
<comment type="subunit">
    <text evidence="15 20">DNA polymerase III contains a core (composed of alpha, epsilon and theta chains) that associates with a tau subunit. This core dimerizes to form the POLIII' complex. PolIII' associates with the gamma complex (composed of gamma, delta, delta', psi and chi chains) and with the beta chain to form the complete DNA polymerase III complex.</text>
</comment>
<evidence type="ECO:0000256" key="1">
    <source>
        <dbReference type="ARBA" id="ARBA00001936"/>
    </source>
</evidence>
<evidence type="ECO:0000256" key="19">
    <source>
        <dbReference type="PIRSR" id="PIRSR606309-3"/>
    </source>
</evidence>
<evidence type="ECO:0000256" key="11">
    <source>
        <dbReference type="ARBA" id="ARBA00022842"/>
    </source>
</evidence>
<feature type="binding site" evidence="18">
    <location>
        <position position="57"/>
    </location>
    <ligand>
        <name>substrate</name>
    </ligand>
</feature>
<dbReference type="GO" id="GO:0003677">
    <property type="term" value="F:DNA binding"/>
    <property type="evidence" value="ECO:0007669"/>
    <property type="project" value="InterPro"/>
</dbReference>
<comment type="cofactor">
    <cofactor evidence="19">
        <name>Mg(2+)</name>
        <dbReference type="ChEBI" id="CHEBI:18420"/>
    </cofactor>
    <cofactor evidence="19">
        <name>Mn(2+)</name>
        <dbReference type="ChEBI" id="CHEBI:29035"/>
    </cofactor>
    <text evidence="19">Binds 2 divalent metal cations. Magnesium or manganese.</text>
</comment>
<feature type="binding site" evidence="18">
    <location>
        <position position="7"/>
    </location>
    <ligand>
        <name>substrate</name>
    </ligand>
</feature>
<dbReference type="GO" id="GO:0005829">
    <property type="term" value="C:cytosol"/>
    <property type="evidence" value="ECO:0007669"/>
    <property type="project" value="TreeGrafter"/>
</dbReference>
<dbReference type="InterPro" id="IPR006309">
    <property type="entry name" value="DnaQ_proteo"/>
</dbReference>
<keyword evidence="9 20" id="KW-0378">Hydrolase</keyword>
<evidence type="ECO:0000256" key="5">
    <source>
        <dbReference type="ARBA" id="ARBA00022695"/>
    </source>
</evidence>
<feature type="binding site" evidence="18">
    <location>
        <position position="155"/>
    </location>
    <ligand>
        <name>substrate</name>
    </ligand>
</feature>
<feature type="binding site" evidence="19">
    <location>
        <position position="9"/>
    </location>
    <ligand>
        <name>a divalent metal cation</name>
        <dbReference type="ChEBI" id="CHEBI:60240"/>
        <label>1</label>
        <note>catalytic</note>
    </ligand>
</feature>
<evidence type="ECO:0000313" key="23">
    <source>
        <dbReference type="Proteomes" id="UP000095347"/>
    </source>
</evidence>
<dbReference type="EMBL" id="MCGG01000071">
    <property type="protein sequence ID" value="OEJ64418.1"/>
    <property type="molecule type" value="Genomic_DNA"/>
</dbReference>
<dbReference type="FunFam" id="3.30.420.10:FF:000012">
    <property type="entry name" value="DNA polymerase III subunit epsilon"/>
    <property type="match status" value="1"/>
</dbReference>
<dbReference type="SUPFAM" id="SSF53098">
    <property type="entry name" value="Ribonuclease H-like"/>
    <property type="match status" value="1"/>
</dbReference>
<evidence type="ECO:0000256" key="16">
    <source>
        <dbReference type="ARBA" id="ARBA00049244"/>
    </source>
</evidence>
<evidence type="ECO:0000256" key="14">
    <source>
        <dbReference type="ARBA" id="ARBA00025483"/>
    </source>
</evidence>
<evidence type="ECO:0000256" key="9">
    <source>
        <dbReference type="ARBA" id="ARBA00022801"/>
    </source>
</evidence>
<dbReference type="PANTHER" id="PTHR30231">
    <property type="entry name" value="DNA POLYMERASE III SUBUNIT EPSILON"/>
    <property type="match status" value="1"/>
</dbReference>
<protein>
    <recommendedName>
        <fullName evidence="3 20">DNA polymerase III subunit epsilon</fullName>
        <ecNumber evidence="2 20">2.7.7.7</ecNumber>
    </recommendedName>
</protein>
<evidence type="ECO:0000256" key="4">
    <source>
        <dbReference type="ARBA" id="ARBA00022679"/>
    </source>
</evidence>
<dbReference type="GO" id="GO:0008408">
    <property type="term" value="F:3'-5' exonuclease activity"/>
    <property type="evidence" value="ECO:0007669"/>
    <property type="project" value="TreeGrafter"/>
</dbReference>
<comment type="caution">
    <text evidence="22">The sequence shown here is derived from an EMBL/GenBank/DDBJ whole genome shotgun (WGS) entry which is preliminary data.</text>
</comment>
<dbReference type="Pfam" id="PF00929">
    <property type="entry name" value="RNase_T"/>
    <property type="match status" value="1"/>
</dbReference>
<feature type="active site" description="Proton acceptor" evidence="17">
    <location>
        <position position="150"/>
    </location>
</feature>
<dbReference type="InterPro" id="IPR012337">
    <property type="entry name" value="RNaseH-like_sf"/>
</dbReference>
<keyword evidence="5 20" id="KW-0548">Nucleotidyltransferase</keyword>
<keyword evidence="4 20" id="KW-0808">Transferase</keyword>
<evidence type="ECO:0000256" key="6">
    <source>
        <dbReference type="ARBA" id="ARBA00022705"/>
    </source>
</evidence>
<organism evidence="22 23">
    <name type="scientific">Magnetovibrio blakemorei</name>
    <dbReference type="NCBI Taxonomy" id="28181"/>
    <lineage>
        <taxon>Bacteria</taxon>
        <taxon>Pseudomonadati</taxon>
        <taxon>Pseudomonadota</taxon>
        <taxon>Alphaproteobacteria</taxon>
        <taxon>Rhodospirillales</taxon>
        <taxon>Magnetovibrionaceae</taxon>
        <taxon>Magnetovibrio</taxon>
    </lineage>
</organism>
<dbReference type="GO" id="GO:0046872">
    <property type="term" value="F:metal ion binding"/>
    <property type="evidence" value="ECO:0007669"/>
    <property type="project" value="UniProtKB-KW"/>
</dbReference>